<organism evidence="1 2">
    <name type="scientific">Rosenbergiella nectarea</name>
    <dbReference type="NCBI Taxonomy" id="988801"/>
    <lineage>
        <taxon>Bacteria</taxon>
        <taxon>Pseudomonadati</taxon>
        <taxon>Pseudomonadota</taxon>
        <taxon>Gammaproteobacteria</taxon>
        <taxon>Enterobacterales</taxon>
        <taxon>Erwiniaceae</taxon>
        <taxon>Rosenbergiella</taxon>
    </lineage>
</organism>
<dbReference type="STRING" id="988801.SAMN05216522_1134"/>
<reference evidence="2" key="1">
    <citation type="submission" date="2016-10" db="EMBL/GenBank/DDBJ databases">
        <authorList>
            <person name="Varghese N."/>
            <person name="Submissions S."/>
        </authorList>
    </citation>
    <scope>NUCLEOTIDE SEQUENCE [LARGE SCALE GENOMIC DNA]</scope>
    <source>
        <strain evidence="2">8N4</strain>
    </source>
</reference>
<dbReference type="AlphaFoldDB" id="A0A1H9LZF4"/>
<accession>A0A1H9LZF4</accession>
<gene>
    <name evidence="1" type="ORF">SAMN05216522_1134</name>
</gene>
<protein>
    <submittedName>
        <fullName evidence="1">Uncharacterized protein</fullName>
    </submittedName>
</protein>
<dbReference type="EMBL" id="FOGC01000013">
    <property type="protein sequence ID" value="SER16645.1"/>
    <property type="molecule type" value="Genomic_DNA"/>
</dbReference>
<evidence type="ECO:0000313" key="2">
    <source>
        <dbReference type="Proteomes" id="UP000242515"/>
    </source>
</evidence>
<sequence>MGDRIYGVENYYKEEFWSGMRNQSERNYRRLLKNNRLKAVRAMDIDTSLMNN</sequence>
<evidence type="ECO:0000313" key="1">
    <source>
        <dbReference type="EMBL" id="SER16645.1"/>
    </source>
</evidence>
<dbReference type="Proteomes" id="UP000242515">
    <property type="component" value="Unassembled WGS sequence"/>
</dbReference>
<keyword evidence="2" id="KW-1185">Reference proteome</keyword>
<name>A0A1H9LZF4_9GAMM</name>
<proteinExistence type="predicted"/>